<evidence type="ECO:0000256" key="3">
    <source>
        <dbReference type="SAM" id="MobiDB-lite"/>
    </source>
</evidence>
<keyword evidence="2" id="KW-0698">rRNA processing</keyword>
<sequence>MSAPPAPSSKSVLFARGIISRLSIWPALRIAVDQNWGGPESAEKRTWLASVLVDAFEQENPAPDVQYVELTLLQVMEDEFDTVIDDDSAESVAKDVVALWEDIESGQSVLVKKFEELSDKLKGKKVQAEEAVGDESDWEDESSEEDEDAGENEDAPPMLLDHQHPPRKQEPEVDDDGFTIVKGKGKSHRCE</sequence>
<feature type="region of interest" description="Disordered" evidence="3">
    <location>
        <begin position="120"/>
        <end position="191"/>
    </location>
</feature>
<dbReference type="InterPro" id="IPR019398">
    <property type="entry name" value="Pre-rRNA_process_TSR2"/>
</dbReference>
<dbReference type="GO" id="GO:0006364">
    <property type="term" value="P:rRNA processing"/>
    <property type="evidence" value="ECO:0007669"/>
    <property type="project" value="UniProtKB-KW"/>
</dbReference>
<dbReference type="Proteomes" id="UP000006352">
    <property type="component" value="Unassembled WGS sequence"/>
</dbReference>
<feature type="compositionally biased region" description="Acidic residues" evidence="3">
    <location>
        <begin position="131"/>
        <end position="154"/>
    </location>
</feature>
<gene>
    <name evidence="4" type="ORF">FIBRA_05365</name>
</gene>
<feature type="compositionally biased region" description="Basic and acidic residues" evidence="3">
    <location>
        <begin position="161"/>
        <end position="171"/>
    </location>
</feature>
<dbReference type="EMBL" id="HE797106">
    <property type="protein sequence ID" value="CCM03240.1"/>
    <property type="molecule type" value="Genomic_DNA"/>
</dbReference>
<evidence type="ECO:0000256" key="2">
    <source>
        <dbReference type="ARBA" id="ARBA00022552"/>
    </source>
</evidence>
<dbReference type="PANTHER" id="PTHR21250">
    <property type="entry name" value="PRE-RRNA-PROCESSING PROTEIN TSR2 HOMOLOG"/>
    <property type="match status" value="1"/>
</dbReference>
<reference evidence="4 5" key="1">
    <citation type="journal article" date="2012" name="Appl. Environ. Microbiol.">
        <title>Short-read sequencing for genomic analysis of the brown rot fungus Fibroporia radiculosa.</title>
        <authorList>
            <person name="Tang J.D."/>
            <person name="Perkins A.D."/>
            <person name="Sonstegard T.S."/>
            <person name="Schroeder S.G."/>
            <person name="Burgess S.C."/>
            <person name="Diehl S.V."/>
        </authorList>
    </citation>
    <scope>NUCLEOTIDE SEQUENCE [LARGE SCALE GENOMIC DNA]</scope>
    <source>
        <strain evidence="4 5">TFFH 294</strain>
    </source>
</reference>
<dbReference type="HOGENOM" id="CLU_074896_0_2_1"/>
<dbReference type="STRING" id="599839.J4GQV4"/>
<organism evidence="4 5">
    <name type="scientific">Fibroporia radiculosa</name>
    <dbReference type="NCBI Taxonomy" id="599839"/>
    <lineage>
        <taxon>Eukaryota</taxon>
        <taxon>Fungi</taxon>
        <taxon>Dikarya</taxon>
        <taxon>Basidiomycota</taxon>
        <taxon>Agaricomycotina</taxon>
        <taxon>Agaricomycetes</taxon>
        <taxon>Polyporales</taxon>
        <taxon>Fibroporiaceae</taxon>
        <taxon>Fibroporia</taxon>
    </lineage>
</organism>
<protein>
    <recommendedName>
        <fullName evidence="6">Pre-rRNA-processing protein TSR2</fullName>
    </recommendedName>
</protein>
<dbReference type="RefSeq" id="XP_012182523.1">
    <property type="nucleotide sequence ID" value="XM_012327133.1"/>
</dbReference>
<evidence type="ECO:0000313" key="5">
    <source>
        <dbReference type="Proteomes" id="UP000006352"/>
    </source>
</evidence>
<evidence type="ECO:0000256" key="1">
    <source>
        <dbReference type="ARBA" id="ARBA00006524"/>
    </source>
</evidence>
<name>J4GQV4_9APHY</name>
<dbReference type="GeneID" id="24098151"/>
<keyword evidence="5" id="KW-1185">Reference proteome</keyword>
<comment type="similarity">
    <text evidence="1">Belongs to the TSR2 family.</text>
</comment>
<evidence type="ECO:0000313" key="4">
    <source>
        <dbReference type="EMBL" id="CCM03240.1"/>
    </source>
</evidence>
<accession>J4GQV4</accession>
<dbReference type="AlphaFoldDB" id="J4GQV4"/>
<dbReference type="Pfam" id="PF10273">
    <property type="entry name" value="WGG"/>
    <property type="match status" value="1"/>
</dbReference>
<dbReference type="OrthoDB" id="263560at2759"/>
<dbReference type="FunCoup" id="J4GQV4">
    <property type="interactions" value="324"/>
</dbReference>
<evidence type="ECO:0008006" key="6">
    <source>
        <dbReference type="Google" id="ProtNLM"/>
    </source>
</evidence>
<dbReference type="InParanoid" id="J4GQV4"/>
<proteinExistence type="inferred from homology"/>